<keyword evidence="5" id="KW-0418">Kinase</keyword>
<evidence type="ECO:0000256" key="6">
    <source>
        <dbReference type="ARBA" id="ARBA00022801"/>
    </source>
</evidence>
<reference evidence="10" key="1">
    <citation type="journal article" date="2019" name="Int. J. Syst. Evol. Microbiol.">
        <title>The Global Catalogue of Microorganisms (GCM) 10K type strain sequencing project: providing services to taxonomists for standard genome sequencing and annotation.</title>
        <authorList>
            <consortium name="The Broad Institute Genomics Platform"/>
            <consortium name="The Broad Institute Genome Sequencing Center for Infectious Disease"/>
            <person name="Wu L."/>
            <person name="Ma J."/>
        </authorList>
    </citation>
    <scope>NUCLEOTIDE SEQUENCE [LARGE SCALE GENOMIC DNA]</scope>
    <source>
        <strain evidence="10">KCTC 42964</strain>
    </source>
</reference>
<comment type="caution">
    <text evidence="9">The sequence shown here is derived from an EMBL/GenBank/DDBJ whole genome shotgun (WGS) entry which is preliminary data.</text>
</comment>
<dbReference type="CDD" id="cd19488">
    <property type="entry name" value="KaiC-like_N"/>
    <property type="match status" value="1"/>
</dbReference>
<dbReference type="PRINTS" id="PR01874">
    <property type="entry name" value="DNAREPAIRADA"/>
</dbReference>
<dbReference type="EC" id="2.7.11.1" evidence="1"/>
<keyword evidence="10" id="KW-1185">Reference proteome</keyword>
<feature type="region of interest" description="Disordered" evidence="7">
    <location>
        <begin position="1"/>
        <end position="23"/>
    </location>
</feature>
<dbReference type="RefSeq" id="WP_379906270.1">
    <property type="nucleotide sequence ID" value="NZ_JBHRTR010000049.1"/>
</dbReference>
<evidence type="ECO:0000256" key="2">
    <source>
        <dbReference type="ARBA" id="ARBA00022553"/>
    </source>
</evidence>
<dbReference type="PROSITE" id="PS51146">
    <property type="entry name" value="KAIC"/>
    <property type="match status" value="2"/>
</dbReference>
<dbReference type="Pfam" id="PF06745">
    <property type="entry name" value="ATPase"/>
    <property type="match status" value="2"/>
</dbReference>
<evidence type="ECO:0000256" key="1">
    <source>
        <dbReference type="ARBA" id="ARBA00012513"/>
    </source>
</evidence>
<evidence type="ECO:0000256" key="7">
    <source>
        <dbReference type="SAM" id="MobiDB-lite"/>
    </source>
</evidence>
<dbReference type="SMART" id="SM00382">
    <property type="entry name" value="AAA"/>
    <property type="match status" value="2"/>
</dbReference>
<dbReference type="InterPro" id="IPR010624">
    <property type="entry name" value="KaiC_dom"/>
</dbReference>
<keyword evidence="2" id="KW-0597">Phosphoprotein</keyword>
<sequence length="513" mass="55536">MIERENGVGAETVTGTKSDAGNGEAHTGIAGLDGIMCGGLSRGSMFLVEGEPGAGKTTVALQFLLEGARRGERGLYITLSETERELRQGAATHGWTLGEGIEIFELIPPESLLDEDQQQSLLYSSDLELGETTKQIFGAVERVKPRRVVLDSLSEIRLLAQSSLRYRRQILAIKHYFTRHDSTVMLLDDLTAEAADKTVHSVTQGVIRLEEMAPDYGAERRRVRILKYRGRKYRGGYHDFTITTGGINVFPRLVAAEYRGGRRRGRITSGIAALDALLGGGLEGGSSTLVLGPAGTGKTLISLTFALAAIARGEKAAMFVFDEELGLLIDRMQGMGIDLQALQRDGTLFLDQVDAAELSPGEFAHRVRSAVDARDIKTVVIDSLNGYQAAMPAENALILHMHELLQYLNRQGAATFMTVAQHGLVGDMAAPVDITYMADSVILLRYFEAAGKVRRAISVIKKRSGTHETAIREFRIDPGGLSVGEPLHSFQGVLRGVPTYAGTETPLLTDPGA</sequence>
<dbReference type="InterPro" id="IPR027417">
    <property type="entry name" value="P-loop_NTPase"/>
</dbReference>
<evidence type="ECO:0000256" key="4">
    <source>
        <dbReference type="ARBA" id="ARBA00022737"/>
    </source>
</evidence>
<dbReference type="EMBL" id="JBHRTR010000049">
    <property type="protein sequence ID" value="MFC3230813.1"/>
    <property type="molecule type" value="Genomic_DNA"/>
</dbReference>
<dbReference type="InterPro" id="IPR030665">
    <property type="entry name" value="KaiC"/>
</dbReference>
<evidence type="ECO:0000256" key="5">
    <source>
        <dbReference type="ARBA" id="ARBA00022777"/>
    </source>
</evidence>
<proteinExistence type="predicted"/>
<evidence type="ECO:0000313" key="9">
    <source>
        <dbReference type="EMBL" id="MFC3230813.1"/>
    </source>
</evidence>
<organism evidence="9 10">
    <name type="scientific">Marinibaculum pumilum</name>
    <dbReference type="NCBI Taxonomy" id="1766165"/>
    <lineage>
        <taxon>Bacteria</taxon>
        <taxon>Pseudomonadati</taxon>
        <taxon>Pseudomonadota</taxon>
        <taxon>Alphaproteobacteria</taxon>
        <taxon>Rhodospirillales</taxon>
        <taxon>Rhodospirillaceae</taxon>
        <taxon>Marinibaculum</taxon>
    </lineage>
</organism>
<keyword evidence="6" id="KW-0378">Hydrolase</keyword>
<accession>A0ABV7L877</accession>
<feature type="domain" description="KaiC" evidence="8">
    <location>
        <begin position="265"/>
        <end position="497"/>
    </location>
</feature>
<keyword evidence="3" id="KW-0808">Transferase</keyword>
<dbReference type="Gene3D" id="3.40.50.300">
    <property type="entry name" value="P-loop containing nucleotide triphosphate hydrolases"/>
    <property type="match status" value="2"/>
</dbReference>
<dbReference type="InterPro" id="IPR014774">
    <property type="entry name" value="KaiC-like_dom"/>
</dbReference>
<dbReference type="PANTHER" id="PTHR42926:SF1">
    <property type="entry name" value="CIRCADIAN CLOCK OSCILLATOR PROTEIN KAIC 1"/>
    <property type="match status" value="1"/>
</dbReference>
<evidence type="ECO:0000256" key="3">
    <source>
        <dbReference type="ARBA" id="ARBA00022679"/>
    </source>
</evidence>
<name>A0ABV7L877_9PROT</name>
<evidence type="ECO:0000313" key="10">
    <source>
        <dbReference type="Proteomes" id="UP001595528"/>
    </source>
</evidence>
<dbReference type="Proteomes" id="UP001595528">
    <property type="component" value="Unassembled WGS sequence"/>
</dbReference>
<dbReference type="PANTHER" id="PTHR42926">
    <property type="match status" value="1"/>
</dbReference>
<dbReference type="InterPro" id="IPR003593">
    <property type="entry name" value="AAA+_ATPase"/>
</dbReference>
<dbReference type="InterPro" id="IPR051347">
    <property type="entry name" value="Circadian_clock_KaiC-rel"/>
</dbReference>
<dbReference type="SUPFAM" id="SSF52540">
    <property type="entry name" value="P-loop containing nucleoside triphosphate hydrolases"/>
    <property type="match status" value="2"/>
</dbReference>
<feature type="domain" description="KaiC" evidence="8">
    <location>
        <begin position="23"/>
        <end position="263"/>
    </location>
</feature>
<dbReference type="PIRSF" id="PIRSF039117">
    <property type="entry name" value="KaiC"/>
    <property type="match status" value="1"/>
</dbReference>
<gene>
    <name evidence="9" type="ORF">ACFOGJ_26450</name>
</gene>
<evidence type="ECO:0000259" key="8">
    <source>
        <dbReference type="PROSITE" id="PS51146"/>
    </source>
</evidence>
<keyword evidence="4" id="KW-0677">Repeat</keyword>
<protein>
    <recommendedName>
        <fullName evidence="1">non-specific serine/threonine protein kinase</fullName>
        <ecNumber evidence="1">2.7.11.1</ecNumber>
    </recommendedName>
</protein>